<dbReference type="SUPFAM" id="SSF49478">
    <property type="entry name" value="Cna protein B-type domain"/>
    <property type="match status" value="1"/>
</dbReference>
<dbReference type="Proteomes" id="UP000007590">
    <property type="component" value="Chromosome"/>
</dbReference>
<dbReference type="InterPro" id="IPR019613">
    <property type="entry name" value="DUF4198"/>
</dbReference>
<dbReference type="RefSeq" id="WP_014682133.1">
    <property type="nucleotide sequence ID" value="NC_017770.1"/>
</dbReference>
<sequence>MKKALIALIAIFYLPALSFAHSLWMEVSGATKVGQKQIVKVYFGEYSEKLKEDFNKYAYMKPFRAWVVASDGNVIDLQFISGDNCMMAEFIPTKKGVYTVWLDQSERPVSDLSKHGLGIVKPNTYCNSIVIIDNDLTEKKSWSKTSEMYIKPLHSASLKQEENIGFLLMFQGKPQVKQTITIVAPNGWSKEVTTNEYGEFYLEPLWTGNYVLEYSYSNKTPGEYQSVKYEQIRYKLSTTLKVTE</sequence>
<dbReference type="KEGG" id="scn:Solca_3915"/>
<organism evidence="1 2">
    <name type="scientific">Solitalea canadensis (strain ATCC 29591 / DSM 3403 / JCM 21819 / LMG 8368 / NBRC 15130 / NCIMB 12057 / USAM 9D)</name>
    <name type="common">Flexibacter canadensis</name>
    <dbReference type="NCBI Taxonomy" id="929556"/>
    <lineage>
        <taxon>Bacteria</taxon>
        <taxon>Pseudomonadati</taxon>
        <taxon>Bacteroidota</taxon>
        <taxon>Sphingobacteriia</taxon>
        <taxon>Sphingobacteriales</taxon>
        <taxon>Sphingobacteriaceae</taxon>
        <taxon>Solitalea</taxon>
    </lineage>
</organism>
<name>H8KLM3_SOLCM</name>
<accession>H8KLM3</accession>
<gene>
    <name evidence="1" type="ordered locus">Solca_3915</name>
</gene>
<dbReference type="Pfam" id="PF10670">
    <property type="entry name" value="DUF4198"/>
    <property type="match status" value="1"/>
</dbReference>
<dbReference type="AlphaFoldDB" id="H8KLM3"/>
<dbReference type="eggNOG" id="COG5266">
    <property type="taxonomic scope" value="Bacteria"/>
</dbReference>
<reference evidence="1" key="1">
    <citation type="submission" date="2012-02" db="EMBL/GenBank/DDBJ databases">
        <title>The complete genome of Solitalea canadensis DSM 3403.</title>
        <authorList>
            <consortium name="US DOE Joint Genome Institute (JGI-PGF)"/>
            <person name="Lucas S."/>
            <person name="Copeland A."/>
            <person name="Lapidus A."/>
            <person name="Glavina del Rio T."/>
            <person name="Dalin E."/>
            <person name="Tice H."/>
            <person name="Bruce D."/>
            <person name="Goodwin L."/>
            <person name="Pitluck S."/>
            <person name="Peters L."/>
            <person name="Ovchinnikova G."/>
            <person name="Lu M."/>
            <person name="Kyrpides N."/>
            <person name="Mavromatis K."/>
            <person name="Ivanova N."/>
            <person name="Brettin T."/>
            <person name="Detter J.C."/>
            <person name="Han C."/>
            <person name="Larimer F."/>
            <person name="Land M."/>
            <person name="Hauser L."/>
            <person name="Markowitz V."/>
            <person name="Cheng J.-F."/>
            <person name="Hugenholtz P."/>
            <person name="Woyke T."/>
            <person name="Wu D."/>
            <person name="Spring S."/>
            <person name="Schroeder M."/>
            <person name="Kopitz M."/>
            <person name="Brambilla E."/>
            <person name="Klenk H.-P."/>
            <person name="Eisen J.A."/>
        </authorList>
    </citation>
    <scope>NUCLEOTIDE SEQUENCE</scope>
    <source>
        <strain evidence="1">DSM 3403</strain>
    </source>
</reference>
<keyword evidence="2" id="KW-1185">Reference proteome</keyword>
<evidence type="ECO:0000313" key="1">
    <source>
        <dbReference type="EMBL" id="AFD08910.1"/>
    </source>
</evidence>
<protein>
    <submittedName>
        <fullName evidence="1">Nickel uptake transporter family protein</fullName>
    </submittedName>
</protein>
<dbReference type="EMBL" id="CP003349">
    <property type="protein sequence ID" value="AFD08910.1"/>
    <property type="molecule type" value="Genomic_DNA"/>
</dbReference>
<dbReference type="HOGENOM" id="CLU_093838_0_1_10"/>
<dbReference type="OrthoDB" id="1148550at2"/>
<evidence type="ECO:0000313" key="2">
    <source>
        <dbReference type="Proteomes" id="UP000007590"/>
    </source>
</evidence>
<proteinExistence type="predicted"/>